<dbReference type="PANTHER" id="PTHR35007">
    <property type="entry name" value="INTEGRAL MEMBRANE PROTEIN-RELATED"/>
    <property type="match status" value="1"/>
</dbReference>
<evidence type="ECO:0000256" key="6">
    <source>
        <dbReference type="SAM" id="Phobius"/>
    </source>
</evidence>
<feature type="transmembrane region" description="Helical" evidence="6">
    <location>
        <begin position="6"/>
        <end position="28"/>
    </location>
</feature>
<sequence length="299" mass="31224">MDTLPTPVLAAAAAVAIAVPVLGWALLARPGAAAAQVRDNLLLGLDSAPAGAGVRSGRGSVTRLVRGLTPRGTVARVDRLLGTAGRPAGWPVERVLTAKLVLAAVAAAVGTLVASTRPTALLVLVMTAVTVTAYFLPELLLTSRGQERQQAIGLELADTLDQMTIAVEAGLGFESALARAGRTGTGPLAEELVRTLQDIAVGQPRREAYLALAERTGVADLRRFIRAVVQADVYGVSIADVLRTQAAEMRLKRRQRAEEKAMQIPVKVIFPLILCILPTLFIVLMGSAAMDIATSFGGG</sequence>
<comment type="caution">
    <text evidence="8">The sequence shown here is derived from an EMBL/GenBank/DDBJ whole genome shotgun (WGS) entry which is preliminary data.</text>
</comment>
<comment type="subcellular location">
    <subcellularLocation>
        <location evidence="1">Cell membrane</location>
        <topology evidence="1">Multi-pass membrane protein</topology>
    </subcellularLocation>
</comment>
<evidence type="ECO:0000256" key="5">
    <source>
        <dbReference type="ARBA" id="ARBA00023136"/>
    </source>
</evidence>
<feature type="transmembrane region" description="Helical" evidence="6">
    <location>
        <begin position="120"/>
        <end position="141"/>
    </location>
</feature>
<evidence type="ECO:0000256" key="2">
    <source>
        <dbReference type="ARBA" id="ARBA00022475"/>
    </source>
</evidence>
<dbReference type="Proteomes" id="UP001560045">
    <property type="component" value="Unassembled WGS sequence"/>
</dbReference>
<dbReference type="PANTHER" id="PTHR35007:SF2">
    <property type="entry name" value="PILUS ASSEMBLE PROTEIN"/>
    <property type="match status" value="1"/>
</dbReference>
<evidence type="ECO:0000256" key="3">
    <source>
        <dbReference type="ARBA" id="ARBA00022692"/>
    </source>
</evidence>
<dbReference type="InterPro" id="IPR018076">
    <property type="entry name" value="T2SS_GspF_dom"/>
</dbReference>
<keyword evidence="2" id="KW-1003">Cell membrane</keyword>
<proteinExistence type="predicted"/>
<protein>
    <submittedName>
        <fullName evidence="8">Type II secretion system F family protein</fullName>
    </submittedName>
</protein>
<evidence type="ECO:0000256" key="4">
    <source>
        <dbReference type="ARBA" id="ARBA00022989"/>
    </source>
</evidence>
<keyword evidence="9" id="KW-1185">Reference proteome</keyword>
<evidence type="ECO:0000313" key="8">
    <source>
        <dbReference type="EMBL" id="MEX5717731.1"/>
    </source>
</evidence>
<dbReference type="RefSeq" id="WP_369203870.1">
    <property type="nucleotide sequence ID" value="NZ_JBFNXQ010000009.1"/>
</dbReference>
<evidence type="ECO:0000313" key="9">
    <source>
        <dbReference type="Proteomes" id="UP001560045"/>
    </source>
</evidence>
<feature type="domain" description="Type II secretion system protein GspF" evidence="7">
    <location>
        <begin position="160"/>
        <end position="285"/>
    </location>
</feature>
<feature type="transmembrane region" description="Helical" evidence="6">
    <location>
        <begin position="96"/>
        <end position="114"/>
    </location>
</feature>
<name>A0ABV3XB09_9ACTN</name>
<accession>A0ABV3XB09</accession>
<feature type="transmembrane region" description="Helical" evidence="6">
    <location>
        <begin position="268"/>
        <end position="290"/>
    </location>
</feature>
<gene>
    <name evidence="8" type="ORF">ABQ292_05030</name>
</gene>
<keyword evidence="5 6" id="KW-0472">Membrane</keyword>
<keyword evidence="3 6" id="KW-0812">Transmembrane</keyword>
<dbReference type="Pfam" id="PF00482">
    <property type="entry name" value="T2SSF"/>
    <property type="match status" value="1"/>
</dbReference>
<evidence type="ECO:0000256" key="1">
    <source>
        <dbReference type="ARBA" id="ARBA00004651"/>
    </source>
</evidence>
<reference evidence="8 9" key="1">
    <citation type="submission" date="2024-06" db="EMBL/GenBank/DDBJ databases">
        <title>Draft genome sequence of Geodermatophilus badlandi, a novel member of the Geodermatophilaceae isolated from badland sedimentary rocks in the Red desert, Wyoming, USA.</title>
        <authorList>
            <person name="Ben Tekaya S."/>
            <person name="Nouioui I."/>
            <person name="Flores G.M."/>
            <person name="Shaal M.N."/>
            <person name="Bredoire F."/>
            <person name="Basile F."/>
            <person name="Van Diepen L."/>
            <person name="Ward N.L."/>
        </authorList>
    </citation>
    <scope>NUCLEOTIDE SEQUENCE [LARGE SCALE GENOMIC DNA]</scope>
    <source>
        <strain evidence="8 9">WL48A</strain>
    </source>
</reference>
<organism evidence="8 9">
    <name type="scientific">Geodermatophilus maliterrae</name>
    <dbReference type="NCBI Taxonomy" id="3162531"/>
    <lineage>
        <taxon>Bacteria</taxon>
        <taxon>Bacillati</taxon>
        <taxon>Actinomycetota</taxon>
        <taxon>Actinomycetes</taxon>
        <taxon>Geodermatophilales</taxon>
        <taxon>Geodermatophilaceae</taxon>
        <taxon>Geodermatophilus</taxon>
    </lineage>
</organism>
<evidence type="ECO:0000259" key="7">
    <source>
        <dbReference type="Pfam" id="PF00482"/>
    </source>
</evidence>
<keyword evidence="4 6" id="KW-1133">Transmembrane helix</keyword>
<dbReference type="EMBL" id="JBFNXQ010000009">
    <property type="protein sequence ID" value="MEX5717731.1"/>
    <property type="molecule type" value="Genomic_DNA"/>
</dbReference>